<keyword evidence="2" id="KW-0547">Nucleotide-binding</keyword>
<protein>
    <submittedName>
        <fullName evidence="2">ATP-dependent helicase</fullName>
    </submittedName>
</protein>
<dbReference type="Pfam" id="PF12705">
    <property type="entry name" value="PDDEXK_1"/>
    <property type="match status" value="1"/>
</dbReference>
<keyword evidence="2" id="KW-0347">Helicase</keyword>
<feature type="domain" description="PD-(D/E)XK endonuclease-like" evidence="1">
    <location>
        <begin position="2"/>
        <end position="343"/>
    </location>
</feature>
<dbReference type="GO" id="GO:0004386">
    <property type="term" value="F:helicase activity"/>
    <property type="evidence" value="ECO:0007669"/>
    <property type="project" value="UniProtKB-KW"/>
</dbReference>
<organism evidence="2">
    <name type="scientific">Siphoviridae sp. ctZF426</name>
    <dbReference type="NCBI Taxonomy" id="2827580"/>
    <lineage>
        <taxon>Viruses</taxon>
        <taxon>Duplodnaviria</taxon>
        <taxon>Heunggongvirae</taxon>
        <taxon>Uroviricota</taxon>
        <taxon>Caudoviricetes</taxon>
    </lineage>
</organism>
<keyword evidence="2" id="KW-0067">ATP-binding</keyword>
<proteinExistence type="predicted"/>
<dbReference type="InterPro" id="IPR038726">
    <property type="entry name" value="PDDEXK_AddAB-type"/>
</dbReference>
<accession>A0A8S5RSD8</accession>
<evidence type="ECO:0000313" key="2">
    <source>
        <dbReference type="EMBL" id="DAE92366.1"/>
    </source>
</evidence>
<keyword evidence="2" id="KW-0378">Hydrolase</keyword>
<dbReference type="EMBL" id="BK057799">
    <property type="protein sequence ID" value="DAE92366.1"/>
    <property type="molecule type" value="Genomic_DNA"/>
</dbReference>
<sequence length="369" mass="40901">MWKYRYVDRLGRDGETAAPALEFGSWFHAVRAAERLTKGRTEGTLLAEPPTITTVDGGPEFPAADAVPDDVLDAAADWYARLGADKHSQWESWLGQALPDRLARAFTGWRNRWADEARNEAVLAVEHRWERPLPMPKGYDGPPVSLFGYIDEVYRDRRRGITVIRDCKTSKSIDRVSAMDELMDSQVQLYAWGLIPQCGQWGVPSPRAVSFDRVRATAPKTPSLTKAGRLSKSVTDYDLETYLEWVGDGVPFEGTRRDGSGAGVYKVEEAEVARLSSDGARRVWFRRSLTPLSVGVVRMHLRAAVDSVEDIARTRVRVERAGEASRNLVGVVCKWCDFAELCRAQAVGGVGGGFDPAEYGLVVRGGRGR</sequence>
<reference evidence="2" key="1">
    <citation type="journal article" date="2021" name="Proc. Natl. Acad. Sci. U.S.A.">
        <title>A Catalog of Tens of Thousands of Viruses from Human Metagenomes Reveals Hidden Associations with Chronic Diseases.</title>
        <authorList>
            <person name="Tisza M.J."/>
            <person name="Buck C.B."/>
        </authorList>
    </citation>
    <scope>NUCLEOTIDE SEQUENCE</scope>
    <source>
        <strain evidence="2">CtZF426</strain>
    </source>
</reference>
<name>A0A8S5RSD8_9CAUD</name>
<evidence type="ECO:0000259" key="1">
    <source>
        <dbReference type="Pfam" id="PF12705"/>
    </source>
</evidence>